<organism evidence="1 2">
    <name type="scientific">Periconia digitata</name>
    <dbReference type="NCBI Taxonomy" id="1303443"/>
    <lineage>
        <taxon>Eukaryota</taxon>
        <taxon>Fungi</taxon>
        <taxon>Dikarya</taxon>
        <taxon>Ascomycota</taxon>
        <taxon>Pezizomycotina</taxon>
        <taxon>Dothideomycetes</taxon>
        <taxon>Pleosporomycetidae</taxon>
        <taxon>Pleosporales</taxon>
        <taxon>Massarineae</taxon>
        <taxon>Periconiaceae</taxon>
        <taxon>Periconia</taxon>
    </lineage>
</organism>
<dbReference type="EMBL" id="CAOQHR010000010">
    <property type="protein sequence ID" value="CAI6340420.1"/>
    <property type="molecule type" value="Genomic_DNA"/>
</dbReference>
<sequence>MRIGNEVINLTLVVVQDRLEVFLVQERRALGTGENQVQVNTEAHPGPERHPAKNEVECVLYEMEQRKHHEVNEPWCEESWIGGVESFVGCEDRKQNSGGDAGWLSVIFRVKDIVVLGVEELYVTLC</sequence>
<gene>
    <name evidence="1" type="ORF">PDIGIT_LOCUS13596</name>
</gene>
<reference evidence="1" key="1">
    <citation type="submission" date="2023-01" db="EMBL/GenBank/DDBJ databases">
        <authorList>
            <person name="Van Ghelder C."/>
            <person name="Rancurel C."/>
        </authorList>
    </citation>
    <scope>NUCLEOTIDE SEQUENCE</scope>
    <source>
        <strain evidence="1">CNCM I-4278</strain>
    </source>
</reference>
<dbReference type="Proteomes" id="UP001152607">
    <property type="component" value="Unassembled WGS sequence"/>
</dbReference>
<evidence type="ECO:0000313" key="2">
    <source>
        <dbReference type="Proteomes" id="UP001152607"/>
    </source>
</evidence>
<keyword evidence="2" id="KW-1185">Reference proteome</keyword>
<accession>A0A9W4UQV2</accession>
<dbReference type="AlphaFoldDB" id="A0A9W4UQV2"/>
<proteinExistence type="predicted"/>
<name>A0A9W4UQV2_9PLEO</name>
<evidence type="ECO:0000313" key="1">
    <source>
        <dbReference type="EMBL" id="CAI6340420.1"/>
    </source>
</evidence>
<comment type="caution">
    <text evidence="1">The sequence shown here is derived from an EMBL/GenBank/DDBJ whole genome shotgun (WGS) entry which is preliminary data.</text>
</comment>
<protein>
    <submittedName>
        <fullName evidence="1">Uncharacterized protein</fullName>
    </submittedName>
</protein>